<keyword evidence="9" id="KW-1185">Reference proteome</keyword>
<keyword evidence="4 6" id="KW-0472">Membrane</keyword>
<dbReference type="OrthoDB" id="5586090at2759"/>
<feature type="compositionally biased region" description="Low complexity" evidence="5">
    <location>
        <begin position="541"/>
        <end position="554"/>
    </location>
</feature>
<dbReference type="GO" id="GO:0005778">
    <property type="term" value="C:peroxisomal membrane"/>
    <property type="evidence" value="ECO:0007669"/>
    <property type="project" value="TreeGrafter"/>
</dbReference>
<feature type="region of interest" description="Disordered" evidence="5">
    <location>
        <begin position="411"/>
        <end position="438"/>
    </location>
</feature>
<evidence type="ECO:0000259" key="7">
    <source>
        <dbReference type="SMART" id="SM00693"/>
    </source>
</evidence>
<sequence length="611" mass="66755">MGTRRRITRLISNSIETPWMAPMSERPTSSRTRSGLDNGPRDNSVPDATIAAFSPNQQTATRHRNRAVVIHQKSPLLVSTPPQITRALAYSHPFILPLNALAGLITWTTGDPWESFLFVACFWFITLYLDTILRWTGPLVAIGVIVVAMHSRRYNPLSSTNWSTASEKSRRQSNPASLSSTPPPRKSLDEILETLRVFTNRCDVIIDPFLQFTDFLSTQTSATSASPRPSLTSLFLRLMAITPLWIILALPPIGIITTTRITLVIGTVGLTWHSVPARVSRTILWRSHSVRYLASLVTGLQLTNHTGLTIPPGSAYHPNSAVARALQSETSDNTKDSKAAGVSFTFAIYENQRRWVGLGFTSNLLPAERQAWTEEHGNACADLQHFTLPSTGSDTIQWRWVPGSEWRVDPSWTDDALGPASSVSPSGDGKTAATSTIAGSAGSSEGWIYYDNKWRGGSKTDDSWTKWTRRRRWIRDAALVEVVPTLDPANPDQSPSTTNLPTASPTTPTATGRELRSNSSTSTRARASSSATAKKGWFGGSRNAASNNNSAKARSFVDGNSTDDAASVVANSSDVEKAKRARLEEDVHTPLRYREEGIDRSIGDGLAEGLS</sequence>
<evidence type="ECO:0000256" key="6">
    <source>
        <dbReference type="SAM" id="Phobius"/>
    </source>
</evidence>
<feature type="domain" description="Peroxin/Ferlin" evidence="8">
    <location>
        <begin position="446"/>
        <end position="480"/>
    </location>
</feature>
<dbReference type="Proteomes" id="UP000504637">
    <property type="component" value="Unplaced"/>
</dbReference>
<feature type="compositionally biased region" description="Polar residues" evidence="5">
    <location>
        <begin position="26"/>
        <end position="35"/>
    </location>
</feature>
<feature type="compositionally biased region" description="Polar residues" evidence="5">
    <location>
        <begin position="558"/>
        <end position="573"/>
    </location>
</feature>
<evidence type="ECO:0000313" key="10">
    <source>
        <dbReference type="RefSeq" id="XP_033463720.1"/>
    </source>
</evidence>
<reference evidence="10" key="2">
    <citation type="submission" date="2020-04" db="EMBL/GenBank/DDBJ databases">
        <authorList>
            <consortium name="NCBI Genome Project"/>
        </authorList>
    </citation>
    <scope>NUCLEOTIDE SEQUENCE</scope>
    <source>
        <strain evidence="10">CBS 342.82</strain>
    </source>
</reference>
<protein>
    <submittedName>
        <fullName evidence="10">Pex24p-domain-containing protein</fullName>
    </submittedName>
</protein>
<feature type="compositionally biased region" description="Low complexity" evidence="5">
    <location>
        <begin position="429"/>
        <end position="438"/>
    </location>
</feature>
<comment type="subcellular location">
    <subcellularLocation>
        <location evidence="1">Endomembrane system</location>
        <topology evidence="1">Multi-pass membrane protein</topology>
    </subcellularLocation>
</comment>
<dbReference type="InterPro" id="IPR006614">
    <property type="entry name" value="Peroxin/Ferlin"/>
</dbReference>
<dbReference type="SMART" id="SM00694">
    <property type="entry name" value="DysFC"/>
    <property type="match status" value="1"/>
</dbReference>
<dbReference type="AlphaFoldDB" id="A0A6J3MG88"/>
<dbReference type="PANTHER" id="PTHR31679:SF2">
    <property type="entry name" value="PEROXISOMAL MEMBRANE PROTEIN PEX30-RELATED"/>
    <property type="match status" value="1"/>
</dbReference>
<dbReference type="RefSeq" id="XP_033463720.1">
    <property type="nucleotide sequence ID" value="XM_033608356.1"/>
</dbReference>
<evidence type="ECO:0000259" key="8">
    <source>
        <dbReference type="SMART" id="SM00694"/>
    </source>
</evidence>
<feature type="compositionally biased region" description="Polar residues" evidence="5">
    <location>
        <begin position="160"/>
        <end position="180"/>
    </location>
</feature>
<reference evidence="10" key="3">
    <citation type="submission" date="2025-08" db="UniProtKB">
        <authorList>
            <consortium name="RefSeq"/>
        </authorList>
    </citation>
    <scope>IDENTIFICATION</scope>
    <source>
        <strain evidence="10">CBS 342.82</strain>
    </source>
</reference>
<keyword evidence="3 6" id="KW-1133">Transmembrane helix</keyword>
<accession>A0A6J3MG88</accession>
<feature type="domain" description="Peroxin/Ferlin" evidence="7">
    <location>
        <begin position="341"/>
        <end position="409"/>
    </location>
</feature>
<dbReference type="GO" id="GO:0012505">
    <property type="term" value="C:endomembrane system"/>
    <property type="evidence" value="ECO:0007669"/>
    <property type="project" value="UniProtKB-SubCell"/>
</dbReference>
<dbReference type="InterPro" id="IPR010482">
    <property type="entry name" value="TECPR1-like_DysF"/>
</dbReference>
<feature type="transmembrane region" description="Helical" evidence="6">
    <location>
        <begin position="87"/>
        <end position="110"/>
    </location>
</feature>
<feature type="transmembrane region" description="Helical" evidence="6">
    <location>
        <begin position="234"/>
        <end position="255"/>
    </location>
</feature>
<keyword evidence="2 6" id="KW-0812">Transmembrane</keyword>
<evidence type="ECO:0000256" key="2">
    <source>
        <dbReference type="ARBA" id="ARBA00022692"/>
    </source>
</evidence>
<dbReference type="PANTHER" id="PTHR31679">
    <property type="entry name" value="PEROXISOMAL MEMBRANE PROTEIN PEX30-RELATED"/>
    <property type="match status" value="1"/>
</dbReference>
<dbReference type="GO" id="GO:0007031">
    <property type="term" value="P:peroxisome organization"/>
    <property type="evidence" value="ECO:0007669"/>
    <property type="project" value="UniProtKB-ARBA"/>
</dbReference>
<feature type="region of interest" description="Disordered" evidence="5">
    <location>
        <begin position="18"/>
        <end position="41"/>
    </location>
</feature>
<feature type="transmembrane region" description="Helical" evidence="6">
    <location>
        <begin position="116"/>
        <end position="149"/>
    </location>
</feature>
<evidence type="ECO:0000256" key="3">
    <source>
        <dbReference type="ARBA" id="ARBA00022989"/>
    </source>
</evidence>
<name>A0A6J3MG88_9PEZI</name>
<dbReference type="GeneID" id="54366156"/>
<evidence type="ECO:0000256" key="5">
    <source>
        <dbReference type="SAM" id="MobiDB-lite"/>
    </source>
</evidence>
<dbReference type="SMART" id="SM00693">
    <property type="entry name" value="DysFN"/>
    <property type="match status" value="1"/>
</dbReference>
<reference evidence="10" key="1">
    <citation type="submission" date="2020-01" db="EMBL/GenBank/DDBJ databases">
        <authorList>
            <consortium name="DOE Joint Genome Institute"/>
            <person name="Haridas S."/>
            <person name="Albert R."/>
            <person name="Binder M."/>
            <person name="Bloem J."/>
            <person name="Labutti K."/>
            <person name="Salamov A."/>
            <person name="Andreopoulos B."/>
            <person name="Baker S.E."/>
            <person name="Barry K."/>
            <person name="Bills G."/>
            <person name="Bluhm B.H."/>
            <person name="Cannon C."/>
            <person name="Castanera R."/>
            <person name="Culley D.E."/>
            <person name="Daum C."/>
            <person name="Ezra D."/>
            <person name="Gonzalez J.B."/>
            <person name="Henrissat B."/>
            <person name="Kuo A."/>
            <person name="Liang C."/>
            <person name="Lipzen A."/>
            <person name="Lutzoni F."/>
            <person name="Magnuson J."/>
            <person name="Mondo S."/>
            <person name="Nolan M."/>
            <person name="Ohm R."/>
            <person name="Pangilinan J."/>
            <person name="Park H.-J."/>
            <person name="Ramirez L."/>
            <person name="Alfaro M."/>
            <person name="Sun H."/>
            <person name="Tritt A."/>
            <person name="Yoshinaga Y."/>
            <person name="Zwiers L.-H."/>
            <person name="Turgeon B.G."/>
            <person name="Goodwin S.B."/>
            <person name="Spatafora J.W."/>
            <person name="Crous P.W."/>
            <person name="Grigoriev I.V."/>
        </authorList>
    </citation>
    <scope>NUCLEOTIDE SEQUENCE</scope>
    <source>
        <strain evidence="10">CBS 342.82</strain>
    </source>
</reference>
<evidence type="ECO:0000313" key="9">
    <source>
        <dbReference type="Proteomes" id="UP000504637"/>
    </source>
</evidence>
<dbReference type="Pfam" id="PF06398">
    <property type="entry name" value="Pex24p"/>
    <property type="match status" value="1"/>
</dbReference>
<feature type="compositionally biased region" description="Low complexity" evidence="5">
    <location>
        <begin position="494"/>
        <end position="533"/>
    </location>
</feature>
<proteinExistence type="predicted"/>
<organism evidence="10">
    <name type="scientific">Dissoconium aciculare CBS 342.82</name>
    <dbReference type="NCBI Taxonomy" id="1314786"/>
    <lineage>
        <taxon>Eukaryota</taxon>
        <taxon>Fungi</taxon>
        <taxon>Dikarya</taxon>
        <taxon>Ascomycota</taxon>
        <taxon>Pezizomycotina</taxon>
        <taxon>Dothideomycetes</taxon>
        <taxon>Dothideomycetidae</taxon>
        <taxon>Mycosphaerellales</taxon>
        <taxon>Dissoconiaceae</taxon>
        <taxon>Dissoconium</taxon>
    </lineage>
</organism>
<feature type="region of interest" description="Disordered" evidence="5">
    <location>
        <begin position="484"/>
        <end position="611"/>
    </location>
</feature>
<gene>
    <name evidence="10" type="ORF">K489DRAFT_429019</name>
</gene>
<feature type="region of interest" description="Disordered" evidence="5">
    <location>
        <begin position="160"/>
        <end position="185"/>
    </location>
</feature>
<dbReference type="InterPro" id="IPR052646">
    <property type="entry name" value="Peroxisomal_PEX28-32"/>
</dbReference>
<evidence type="ECO:0000256" key="1">
    <source>
        <dbReference type="ARBA" id="ARBA00004127"/>
    </source>
</evidence>
<feature type="compositionally biased region" description="Basic and acidic residues" evidence="5">
    <location>
        <begin position="574"/>
        <end position="602"/>
    </location>
</feature>
<evidence type="ECO:0000256" key="4">
    <source>
        <dbReference type="ARBA" id="ARBA00023136"/>
    </source>
</evidence>